<dbReference type="PRINTS" id="PR00344">
    <property type="entry name" value="BCTRLSENSOR"/>
</dbReference>
<dbReference type="Gene3D" id="3.30.450.20">
    <property type="entry name" value="PAS domain"/>
    <property type="match status" value="1"/>
</dbReference>
<evidence type="ECO:0000259" key="13">
    <source>
        <dbReference type="PROSITE" id="PS50113"/>
    </source>
</evidence>
<evidence type="ECO:0000256" key="9">
    <source>
        <dbReference type="SAM" id="Coils"/>
    </source>
</evidence>
<comment type="caution">
    <text evidence="14">The sequence shown here is derived from an EMBL/GenBank/DDBJ whole genome shotgun (WGS) entry which is preliminary data.</text>
</comment>
<dbReference type="InterPro" id="IPR036890">
    <property type="entry name" value="HATPase_C_sf"/>
</dbReference>
<dbReference type="InterPro" id="IPR004358">
    <property type="entry name" value="Sig_transdc_His_kin-like_C"/>
</dbReference>
<feature type="domain" description="PAC" evidence="13">
    <location>
        <begin position="299"/>
        <end position="352"/>
    </location>
</feature>
<keyword evidence="10" id="KW-1133">Transmembrane helix</keyword>
<evidence type="ECO:0000259" key="11">
    <source>
        <dbReference type="PROSITE" id="PS50109"/>
    </source>
</evidence>
<dbReference type="EMBL" id="MAYW01000075">
    <property type="protein sequence ID" value="ODS32154.1"/>
    <property type="molecule type" value="Genomic_DNA"/>
</dbReference>
<keyword evidence="10" id="KW-0812">Transmembrane</keyword>
<dbReference type="InterPro" id="IPR003661">
    <property type="entry name" value="HisK_dim/P_dom"/>
</dbReference>
<comment type="catalytic activity">
    <reaction evidence="1">
        <text>ATP + protein L-histidine = ADP + protein N-phospho-L-histidine.</text>
        <dbReference type="EC" id="2.7.13.3"/>
    </reaction>
</comment>
<dbReference type="EC" id="2.7.13.3" evidence="2"/>
<feature type="domain" description="PAS" evidence="12">
    <location>
        <begin position="225"/>
        <end position="295"/>
    </location>
</feature>
<evidence type="ECO:0000256" key="4">
    <source>
        <dbReference type="ARBA" id="ARBA00022679"/>
    </source>
</evidence>
<proteinExistence type="predicted"/>
<gene>
    <name evidence="14" type="primary">fixL</name>
    <name evidence="14" type="ORF">SCARUB_02715</name>
</gene>
<dbReference type="Pfam" id="PF02518">
    <property type="entry name" value="HATPase_c"/>
    <property type="match status" value="1"/>
</dbReference>
<dbReference type="Gene3D" id="1.10.287.130">
    <property type="match status" value="1"/>
</dbReference>
<dbReference type="PANTHER" id="PTHR43065">
    <property type="entry name" value="SENSOR HISTIDINE KINASE"/>
    <property type="match status" value="1"/>
</dbReference>
<evidence type="ECO:0000256" key="8">
    <source>
        <dbReference type="ARBA" id="ARBA00023012"/>
    </source>
</evidence>
<protein>
    <recommendedName>
        <fullName evidence="2">histidine kinase</fullName>
        <ecNumber evidence="2">2.7.13.3</ecNumber>
    </recommendedName>
</protein>
<reference evidence="14 15" key="1">
    <citation type="submission" date="2016-07" db="EMBL/GenBank/DDBJ databases">
        <title>Draft genome of Scalindua rubra, obtained from a brine-seawater interface in the Red Sea, sheds light on salt adaptation in anammox bacteria.</title>
        <authorList>
            <person name="Speth D.R."/>
            <person name="Lagkouvardos I."/>
            <person name="Wang Y."/>
            <person name="Qian P.-Y."/>
            <person name="Dutilh B.E."/>
            <person name="Jetten M.S."/>
        </authorList>
    </citation>
    <scope>NUCLEOTIDE SEQUENCE [LARGE SCALE GENOMIC DNA]</scope>
    <source>
        <strain evidence="14">BSI-1</strain>
    </source>
</reference>
<dbReference type="Proteomes" id="UP000094056">
    <property type="component" value="Unassembled WGS sequence"/>
</dbReference>
<evidence type="ECO:0000259" key="12">
    <source>
        <dbReference type="PROSITE" id="PS50112"/>
    </source>
</evidence>
<dbReference type="InterPro" id="IPR000014">
    <property type="entry name" value="PAS"/>
</dbReference>
<evidence type="ECO:0000256" key="1">
    <source>
        <dbReference type="ARBA" id="ARBA00000085"/>
    </source>
</evidence>
<keyword evidence="3" id="KW-0597">Phosphoprotein</keyword>
<evidence type="ECO:0000256" key="7">
    <source>
        <dbReference type="ARBA" id="ARBA00022840"/>
    </source>
</evidence>
<evidence type="ECO:0000256" key="2">
    <source>
        <dbReference type="ARBA" id="ARBA00012438"/>
    </source>
</evidence>
<dbReference type="Pfam" id="PF00512">
    <property type="entry name" value="HisKA"/>
    <property type="match status" value="1"/>
</dbReference>
<dbReference type="InterPro" id="IPR013655">
    <property type="entry name" value="PAS_fold_3"/>
</dbReference>
<dbReference type="SMART" id="SM00091">
    <property type="entry name" value="PAS"/>
    <property type="match status" value="2"/>
</dbReference>
<keyword evidence="8" id="KW-0902">Two-component regulatory system</keyword>
<dbReference type="PANTHER" id="PTHR43065:SF10">
    <property type="entry name" value="PEROXIDE STRESS-ACTIVATED HISTIDINE KINASE MAK3"/>
    <property type="match status" value="1"/>
</dbReference>
<dbReference type="NCBIfam" id="TIGR00229">
    <property type="entry name" value="sensory_box"/>
    <property type="match status" value="1"/>
</dbReference>
<dbReference type="InterPro" id="IPR005467">
    <property type="entry name" value="His_kinase_dom"/>
</dbReference>
<feature type="domain" description="Histidine kinase" evidence="11">
    <location>
        <begin position="390"/>
        <end position="596"/>
    </location>
</feature>
<evidence type="ECO:0000256" key="6">
    <source>
        <dbReference type="ARBA" id="ARBA00022777"/>
    </source>
</evidence>
<dbReference type="InterPro" id="IPR036097">
    <property type="entry name" value="HisK_dim/P_sf"/>
</dbReference>
<keyword evidence="4 14" id="KW-0808">Transferase</keyword>
<sequence>MTRGKTTSKRHFPIFTFLFILFVTLVLFLGLGWQSLRSYKDIKTIQERDFRLQKLVGIIIHLDEVLTMSARMGAETGNLQWEERYRSFEPQLDAAIKEAKRLVPETFMSKAATQTDVANIKLVTMQKQAFELVSQGQNEVASALLFSEEYEDQKQIYAEGMKQITASMQSCVNDVLKEHRHRAYITFIVISITLPCLIFAWIYVLRMMRNYIIKRRAAEEGLLESEAQFRSLFEQAAVGIVHVASNGQFLRVNKRFCEITGYTEQEILERTYQDITYPDDLYAQNEARKKILDGETSSYRIEKRYIRKDGTIIWGNLAAGVLIRKPSGEPNYIVSVLEDITERKKAEEELAKHRDCLETLVEERTKELKASQEKLIDAERLAVLGKLSSGIAHEIRNPLGVIDSSAYYLKKKLKDADEKAMTHLDRIINQTRISDDIIQSLQDLTKMKEPQKTRIDIANAIEDGIIISKIPQAVKIIEKVPRDKFFVDVDENQLLMVFNNILNNAVQAMDKKGTIWITADRGSNNWVEVSFKDSGPGITSENLRKIFQSFFGTKAKGLGFGLTICQMIMEKHRGEIEAQSELGEGATFIVRLPFLKQTMKGVNYENKRKNSHRG</sequence>
<dbReference type="Gene3D" id="3.30.565.10">
    <property type="entry name" value="Histidine kinase-like ATPase, C-terminal domain"/>
    <property type="match status" value="1"/>
</dbReference>
<dbReference type="InterPro" id="IPR001610">
    <property type="entry name" value="PAC"/>
</dbReference>
<evidence type="ECO:0000256" key="5">
    <source>
        <dbReference type="ARBA" id="ARBA00022741"/>
    </source>
</evidence>
<dbReference type="SUPFAM" id="SSF55874">
    <property type="entry name" value="ATPase domain of HSP90 chaperone/DNA topoisomerase II/histidine kinase"/>
    <property type="match status" value="1"/>
</dbReference>
<dbReference type="SUPFAM" id="SSF55785">
    <property type="entry name" value="PYP-like sensor domain (PAS domain)"/>
    <property type="match status" value="1"/>
</dbReference>
<dbReference type="SMART" id="SM00387">
    <property type="entry name" value="HATPase_c"/>
    <property type="match status" value="1"/>
</dbReference>
<dbReference type="Pfam" id="PF08447">
    <property type="entry name" value="PAS_3"/>
    <property type="match status" value="1"/>
</dbReference>
<dbReference type="SMART" id="SM00388">
    <property type="entry name" value="HisKA"/>
    <property type="match status" value="1"/>
</dbReference>
<feature type="transmembrane region" description="Helical" evidence="10">
    <location>
        <begin position="12"/>
        <end position="33"/>
    </location>
</feature>
<evidence type="ECO:0000313" key="14">
    <source>
        <dbReference type="EMBL" id="ODS32154.1"/>
    </source>
</evidence>
<feature type="coiled-coil region" evidence="9">
    <location>
        <begin position="343"/>
        <end position="381"/>
    </location>
</feature>
<keyword evidence="10" id="KW-0472">Membrane</keyword>
<organism evidence="14 15">
    <name type="scientific">Candidatus Scalindua rubra</name>
    <dbReference type="NCBI Taxonomy" id="1872076"/>
    <lineage>
        <taxon>Bacteria</taxon>
        <taxon>Pseudomonadati</taxon>
        <taxon>Planctomycetota</taxon>
        <taxon>Candidatus Brocadiia</taxon>
        <taxon>Candidatus Brocadiales</taxon>
        <taxon>Candidatus Scalinduaceae</taxon>
        <taxon>Candidatus Scalindua</taxon>
    </lineage>
</organism>
<dbReference type="PROSITE" id="PS50112">
    <property type="entry name" value="PAS"/>
    <property type="match status" value="1"/>
</dbReference>
<dbReference type="CDD" id="cd00082">
    <property type="entry name" value="HisKA"/>
    <property type="match status" value="1"/>
</dbReference>
<dbReference type="CDD" id="cd00130">
    <property type="entry name" value="PAS"/>
    <property type="match status" value="1"/>
</dbReference>
<dbReference type="InterPro" id="IPR035965">
    <property type="entry name" value="PAS-like_dom_sf"/>
</dbReference>
<evidence type="ECO:0000256" key="10">
    <source>
        <dbReference type="SAM" id="Phobius"/>
    </source>
</evidence>
<dbReference type="InterPro" id="IPR000700">
    <property type="entry name" value="PAS-assoc_C"/>
</dbReference>
<dbReference type="InterPro" id="IPR003594">
    <property type="entry name" value="HATPase_dom"/>
</dbReference>
<dbReference type="GO" id="GO:0005524">
    <property type="term" value="F:ATP binding"/>
    <property type="evidence" value="ECO:0007669"/>
    <property type="project" value="UniProtKB-KW"/>
</dbReference>
<evidence type="ECO:0000313" key="15">
    <source>
        <dbReference type="Proteomes" id="UP000094056"/>
    </source>
</evidence>
<dbReference type="AlphaFoldDB" id="A0A1E3XB11"/>
<dbReference type="SUPFAM" id="SSF47384">
    <property type="entry name" value="Homodimeric domain of signal transducing histidine kinase"/>
    <property type="match status" value="1"/>
</dbReference>
<dbReference type="PROSITE" id="PS50113">
    <property type="entry name" value="PAC"/>
    <property type="match status" value="1"/>
</dbReference>
<keyword evidence="9" id="KW-0175">Coiled coil</keyword>
<keyword evidence="7" id="KW-0067">ATP-binding</keyword>
<dbReference type="SMART" id="SM00086">
    <property type="entry name" value="PAC"/>
    <property type="match status" value="1"/>
</dbReference>
<keyword evidence="6 14" id="KW-0418">Kinase</keyword>
<accession>A0A1E3XB11</accession>
<dbReference type="GO" id="GO:0000155">
    <property type="term" value="F:phosphorelay sensor kinase activity"/>
    <property type="evidence" value="ECO:0007669"/>
    <property type="project" value="InterPro"/>
</dbReference>
<dbReference type="PROSITE" id="PS50109">
    <property type="entry name" value="HIS_KIN"/>
    <property type="match status" value="1"/>
</dbReference>
<name>A0A1E3XB11_9BACT</name>
<keyword evidence="5" id="KW-0547">Nucleotide-binding</keyword>
<feature type="transmembrane region" description="Helical" evidence="10">
    <location>
        <begin position="183"/>
        <end position="205"/>
    </location>
</feature>
<evidence type="ECO:0000256" key="3">
    <source>
        <dbReference type="ARBA" id="ARBA00022553"/>
    </source>
</evidence>